<keyword evidence="2" id="KW-0698">rRNA processing</keyword>
<dbReference type="InterPro" id="IPR029063">
    <property type="entry name" value="SAM-dependent_MTases_sf"/>
</dbReference>
<dbReference type="InterPro" id="IPR016909">
    <property type="entry name" value="rRNA_lsu_MeTfrase_F"/>
</dbReference>
<proteinExistence type="inferred from homology"/>
<dbReference type="PANTHER" id="PTHR13393">
    <property type="entry name" value="SAM-DEPENDENT METHYLTRANSFERASE"/>
    <property type="match status" value="1"/>
</dbReference>
<dbReference type="GO" id="GO:0052907">
    <property type="term" value="F:23S rRNA (adenine(1618)-N(6))-methyltransferase activity"/>
    <property type="evidence" value="ECO:0007669"/>
    <property type="project" value="TreeGrafter"/>
</dbReference>
<feature type="region of interest" description="Disordered" evidence="6">
    <location>
        <begin position="202"/>
        <end position="228"/>
    </location>
</feature>
<keyword evidence="5" id="KW-0949">S-adenosyl-L-methionine</keyword>
<dbReference type="PANTHER" id="PTHR13393:SF0">
    <property type="entry name" value="RNA N6-ADENOSINE-METHYLTRANSFERASE METTL16"/>
    <property type="match status" value="1"/>
</dbReference>
<evidence type="ECO:0008006" key="8">
    <source>
        <dbReference type="Google" id="ProtNLM"/>
    </source>
</evidence>
<dbReference type="SUPFAM" id="SSF53335">
    <property type="entry name" value="S-adenosyl-L-methionine-dependent methyltransferases"/>
    <property type="match status" value="1"/>
</dbReference>
<dbReference type="InterPro" id="IPR010286">
    <property type="entry name" value="METTL16/RlmF"/>
</dbReference>
<dbReference type="EMBL" id="LAZR01002478">
    <property type="protein sequence ID" value="KKN29552.1"/>
    <property type="molecule type" value="Genomic_DNA"/>
</dbReference>
<evidence type="ECO:0000256" key="4">
    <source>
        <dbReference type="ARBA" id="ARBA00022679"/>
    </source>
</evidence>
<dbReference type="GO" id="GO:0070475">
    <property type="term" value="P:rRNA base methylation"/>
    <property type="evidence" value="ECO:0007669"/>
    <property type="project" value="TreeGrafter"/>
</dbReference>
<evidence type="ECO:0000256" key="1">
    <source>
        <dbReference type="ARBA" id="ARBA00022490"/>
    </source>
</evidence>
<evidence type="ECO:0000256" key="6">
    <source>
        <dbReference type="SAM" id="MobiDB-lite"/>
    </source>
</evidence>
<protein>
    <recommendedName>
        <fullName evidence="8">Methyltransferase small domain-containing protein</fullName>
    </recommendedName>
</protein>
<accession>A0A0F9PXR8</accession>
<sequence length="314" mass="35066">MTAYSANAKALHPRNIHRYGYDFSLLTKAEPSLAGFIKKTPHGQLSIDYADPEAVFALNKGLLKQYYGIQHWSLPEGALCPPIPGRVDYIHYVAELLNIPAPEENNAQQALPIRMLDIGIGSNGIYSLLASALYGWQCVGSDISQDAIDHLSRFLKKNSKLANQITLRKQPNKHHIFEGTIQADELFDISVCNPPFHDSAESALKSHQQKINKLSKSKPDTVSQPNPSRLNFGGVDAELWCKGGEALFIKKMIKESQLFSHQCRWFTTLISKAENVKPALKQIRKAGAHAIHEIPMQQGNKQTRVIAWTYQTSL</sequence>
<reference evidence="7" key="1">
    <citation type="journal article" date="2015" name="Nature">
        <title>Complex archaea that bridge the gap between prokaryotes and eukaryotes.</title>
        <authorList>
            <person name="Spang A."/>
            <person name="Saw J.H."/>
            <person name="Jorgensen S.L."/>
            <person name="Zaremba-Niedzwiedzka K."/>
            <person name="Martijn J."/>
            <person name="Lind A.E."/>
            <person name="van Eijk R."/>
            <person name="Schleper C."/>
            <person name="Guy L."/>
            <person name="Ettema T.J."/>
        </authorList>
    </citation>
    <scope>NUCLEOTIDE SEQUENCE</scope>
</reference>
<dbReference type="PIRSF" id="PIRSF029038">
    <property type="entry name" value="Mtase_YbiN_prd"/>
    <property type="match status" value="1"/>
</dbReference>
<keyword evidence="4" id="KW-0808">Transferase</keyword>
<dbReference type="HAMAP" id="MF_01848">
    <property type="entry name" value="23SrRNA_methyltr_F"/>
    <property type="match status" value="1"/>
</dbReference>
<name>A0A0F9PXR8_9ZZZZ</name>
<dbReference type="NCBIfam" id="NF008725">
    <property type="entry name" value="PRK11727.1"/>
    <property type="match status" value="1"/>
</dbReference>
<evidence type="ECO:0000256" key="3">
    <source>
        <dbReference type="ARBA" id="ARBA00022603"/>
    </source>
</evidence>
<dbReference type="Gene3D" id="3.40.50.150">
    <property type="entry name" value="Vaccinia Virus protein VP39"/>
    <property type="match status" value="1"/>
</dbReference>
<evidence type="ECO:0000313" key="7">
    <source>
        <dbReference type="EMBL" id="KKN29552.1"/>
    </source>
</evidence>
<feature type="compositionally biased region" description="Polar residues" evidence="6">
    <location>
        <begin position="217"/>
        <end position="228"/>
    </location>
</feature>
<feature type="compositionally biased region" description="Basic residues" evidence="6">
    <location>
        <begin position="207"/>
        <end position="216"/>
    </location>
</feature>
<dbReference type="CDD" id="cd02440">
    <property type="entry name" value="AdoMet_MTases"/>
    <property type="match status" value="1"/>
</dbReference>
<gene>
    <name evidence="7" type="ORF">LCGC14_0842890</name>
</gene>
<evidence type="ECO:0000256" key="2">
    <source>
        <dbReference type="ARBA" id="ARBA00022552"/>
    </source>
</evidence>
<dbReference type="Pfam" id="PF05971">
    <property type="entry name" value="Methyltransf_10"/>
    <property type="match status" value="1"/>
</dbReference>
<comment type="caution">
    <text evidence="7">The sequence shown here is derived from an EMBL/GenBank/DDBJ whole genome shotgun (WGS) entry which is preliminary data.</text>
</comment>
<keyword evidence="1" id="KW-0963">Cytoplasm</keyword>
<dbReference type="GO" id="GO:0005737">
    <property type="term" value="C:cytoplasm"/>
    <property type="evidence" value="ECO:0007669"/>
    <property type="project" value="InterPro"/>
</dbReference>
<dbReference type="AlphaFoldDB" id="A0A0F9PXR8"/>
<evidence type="ECO:0000256" key="5">
    <source>
        <dbReference type="ARBA" id="ARBA00022691"/>
    </source>
</evidence>
<organism evidence="7">
    <name type="scientific">marine sediment metagenome</name>
    <dbReference type="NCBI Taxonomy" id="412755"/>
    <lineage>
        <taxon>unclassified sequences</taxon>
        <taxon>metagenomes</taxon>
        <taxon>ecological metagenomes</taxon>
    </lineage>
</organism>
<keyword evidence="3" id="KW-0489">Methyltransferase</keyword>